<proteinExistence type="predicted"/>
<evidence type="ECO:0000313" key="2">
    <source>
        <dbReference type="Proteomes" id="UP001551482"/>
    </source>
</evidence>
<reference evidence="1 2" key="1">
    <citation type="submission" date="2024-06" db="EMBL/GenBank/DDBJ databases">
        <title>The Natural Products Discovery Center: Release of the First 8490 Sequenced Strains for Exploring Actinobacteria Biosynthetic Diversity.</title>
        <authorList>
            <person name="Kalkreuter E."/>
            <person name="Kautsar S.A."/>
            <person name="Yang D."/>
            <person name="Bader C.D."/>
            <person name="Teijaro C.N."/>
            <person name="Fluegel L."/>
            <person name="Davis C.M."/>
            <person name="Simpson J.R."/>
            <person name="Lauterbach L."/>
            <person name="Steele A.D."/>
            <person name="Gui C."/>
            <person name="Meng S."/>
            <person name="Li G."/>
            <person name="Viehrig K."/>
            <person name="Ye F."/>
            <person name="Su P."/>
            <person name="Kiefer A.F."/>
            <person name="Nichols A."/>
            <person name="Cepeda A.J."/>
            <person name="Yan W."/>
            <person name="Fan B."/>
            <person name="Jiang Y."/>
            <person name="Adhikari A."/>
            <person name="Zheng C.-J."/>
            <person name="Schuster L."/>
            <person name="Cowan T.M."/>
            <person name="Smanski M.J."/>
            <person name="Chevrette M.G."/>
            <person name="De Carvalho L.P.S."/>
            <person name="Shen B."/>
        </authorList>
    </citation>
    <scope>NUCLEOTIDE SEQUENCE [LARGE SCALE GENOMIC DNA]</scope>
    <source>
        <strain evidence="1 2">NPDC048946</strain>
    </source>
</reference>
<accession>A0ABV3DJW2</accession>
<name>A0ABV3DJW2_9ACTN</name>
<organism evidence="1 2">
    <name type="scientific">Streptodolium elevatio</name>
    <dbReference type="NCBI Taxonomy" id="3157996"/>
    <lineage>
        <taxon>Bacteria</taxon>
        <taxon>Bacillati</taxon>
        <taxon>Actinomycetota</taxon>
        <taxon>Actinomycetes</taxon>
        <taxon>Kitasatosporales</taxon>
        <taxon>Streptomycetaceae</taxon>
        <taxon>Streptodolium</taxon>
    </lineage>
</organism>
<comment type="caution">
    <text evidence="1">The sequence shown here is derived from an EMBL/GenBank/DDBJ whole genome shotgun (WGS) entry which is preliminary data.</text>
</comment>
<gene>
    <name evidence="1" type="ORF">AB0C36_21330</name>
</gene>
<protein>
    <submittedName>
        <fullName evidence="1">Uncharacterized protein</fullName>
    </submittedName>
</protein>
<sequence length="114" mass="12407">MTAHTRIDAATKAISTAYTEASWRDRDTSHAAAVELEARKLLTETRAQLEREIRAEHAALIQRAIDAHRAEHPFTETAFRLGMNEALRLVLSAGPVVDGSPGDLFDPCDPADGA</sequence>
<dbReference type="Proteomes" id="UP001551482">
    <property type="component" value="Unassembled WGS sequence"/>
</dbReference>
<dbReference type="RefSeq" id="WP_358356265.1">
    <property type="nucleotide sequence ID" value="NZ_JBEZFP010000055.1"/>
</dbReference>
<dbReference type="EMBL" id="JBEZFP010000055">
    <property type="protein sequence ID" value="MEU8136043.1"/>
    <property type="molecule type" value="Genomic_DNA"/>
</dbReference>
<keyword evidence="2" id="KW-1185">Reference proteome</keyword>
<evidence type="ECO:0000313" key="1">
    <source>
        <dbReference type="EMBL" id="MEU8136043.1"/>
    </source>
</evidence>